<dbReference type="RefSeq" id="WP_101465776.1">
    <property type="nucleotide sequence ID" value="NZ_PJMW01000002.1"/>
</dbReference>
<reference evidence="2 3" key="1">
    <citation type="submission" date="2017-12" db="EMBL/GenBank/DDBJ databases">
        <title>Sequencing the genomes of 1000 Actinobacteria strains.</title>
        <authorList>
            <person name="Klenk H.-P."/>
        </authorList>
    </citation>
    <scope>NUCLEOTIDE SEQUENCE [LARGE SCALE GENOMIC DNA]</scope>
    <source>
        <strain evidence="2 3">DSM 44489</strain>
    </source>
</reference>
<accession>A0A2N3VDL0</accession>
<evidence type="ECO:0000313" key="2">
    <source>
        <dbReference type="EMBL" id="PKV79687.1"/>
    </source>
</evidence>
<organism evidence="2 3">
    <name type="scientific">Nocardia fluminea</name>
    <dbReference type="NCBI Taxonomy" id="134984"/>
    <lineage>
        <taxon>Bacteria</taxon>
        <taxon>Bacillati</taxon>
        <taxon>Actinomycetota</taxon>
        <taxon>Actinomycetes</taxon>
        <taxon>Mycobacteriales</taxon>
        <taxon>Nocardiaceae</taxon>
        <taxon>Nocardia</taxon>
    </lineage>
</organism>
<comment type="caution">
    <text evidence="2">The sequence shown here is derived from an EMBL/GenBank/DDBJ whole genome shotgun (WGS) entry which is preliminary data.</text>
</comment>
<dbReference type="AlphaFoldDB" id="A0A2N3VDL0"/>
<dbReference type="Proteomes" id="UP000233766">
    <property type="component" value="Unassembled WGS sequence"/>
</dbReference>
<dbReference type="Pfam" id="PF18007">
    <property type="entry name" value="Rv3651-like_N"/>
    <property type="match status" value="1"/>
</dbReference>
<proteinExistence type="predicted"/>
<sequence length="329" mass="35263">MPSDDWLLVETLIPGGEPTVVAAGAHPRHWSGLGSLRRVLGPSRARIATEAVRRCHAAGEPQRTVEADTVVVTEPVPCAYGGVHGVRLWAGSVDAPVPPPRRVAAWDWDADTELAHHGPGLEELVFARDPEQVRVIRTPPEAFGRMARFDGRIDYFAMVASIDDGGQWQGEVDMAGDDDEVRHFQMITRAVPAHRRISALMHAIPELDTAAPAADPDAAMLRAVSQSSGVGVGIIELTSALIYEWAGPPLPPLDRWLVERPVIAPDDLVALRAACHDLAGTPGAGRRLALRIRFAAADWITAQAELVAMSTGHGLLRVWSAGDGSPGRP</sequence>
<evidence type="ECO:0000259" key="1">
    <source>
        <dbReference type="Pfam" id="PF18007"/>
    </source>
</evidence>
<dbReference type="EMBL" id="PJMW01000002">
    <property type="protein sequence ID" value="PKV79687.1"/>
    <property type="molecule type" value="Genomic_DNA"/>
</dbReference>
<feature type="domain" description="Rv3651-like N-terminal" evidence="1">
    <location>
        <begin position="5"/>
        <end position="99"/>
    </location>
</feature>
<protein>
    <recommendedName>
        <fullName evidence="1">Rv3651-like N-terminal domain-containing protein</fullName>
    </recommendedName>
</protein>
<evidence type="ECO:0000313" key="3">
    <source>
        <dbReference type="Proteomes" id="UP000233766"/>
    </source>
</evidence>
<dbReference type="OrthoDB" id="4567343at2"/>
<dbReference type="InterPro" id="IPR041458">
    <property type="entry name" value="Rv3651-like_N"/>
</dbReference>
<name>A0A2N3VDL0_9NOCA</name>
<keyword evidence="3" id="KW-1185">Reference proteome</keyword>
<gene>
    <name evidence="2" type="ORF">ATK86_4096</name>
</gene>